<protein>
    <submittedName>
        <fullName evidence="1">Uncharacterized protein</fullName>
    </submittedName>
</protein>
<gene>
    <name evidence="1" type="ORF">FCC1311_058212</name>
</gene>
<dbReference type="InParanoid" id="A0A2R5GF96"/>
<dbReference type="AlphaFoldDB" id="A0A2R5GF96"/>
<dbReference type="EMBL" id="BEYU01000060">
    <property type="protein sequence ID" value="GBG29600.1"/>
    <property type="molecule type" value="Genomic_DNA"/>
</dbReference>
<dbReference type="Proteomes" id="UP000241890">
    <property type="component" value="Unassembled WGS sequence"/>
</dbReference>
<proteinExistence type="predicted"/>
<evidence type="ECO:0000313" key="2">
    <source>
        <dbReference type="Proteomes" id="UP000241890"/>
    </source>
</evidence>
<evidence type="ECO:0000313" key="1">
    <source>
        <dbReference type="EMBL" id="GBG29600.1"/>
    </source>
</evidence>
<reference evidence="1 2" key="1">
    <citation type="submission" date="2017-12" db="EMBL/GenBank/DDBJ databases">
        <title>Sequencing, de novo assembly and annotation of complete genome of a new Thraustochytrid species, strain FCC1311.</title>
        <authorList>
            <person name="Sedici K."/>
            <person name="Godart F."/>
            <person name="Aiese Cigliano R."/>
            <person name="Sanseverino W."/>
            <person name="Barakat M."/>
            <person name="Ortet P."/>
            <person name="Marechal E."/>
            <person name="Cagnac O."/>
            <person name="Amato A."/>
        </authorList>
    </citation>
    <scope>NUCLEOTIDE SEQUENCE [LARGE SCALE GENOMIC DNA]</scope>
</reference>
<keyword evidence="2" id="KW-1185">Reference proteome</keyword>
<accession>A0A2R5GF96</accession>
<name>A0A2R5GF96_9STRA</name>
<sequence>MAFWLHIGHASICGVSADNPSPYAVGLYDELSLASYRNKVKSARESFRKDLAAVNAFLIPVAYSVKAAMHRSELLLKPTPSILAEQTCMRMTLRQTEFGLASADDALKQITSQYDCYGAVHNPSNERGDVNFVHFESTCGCNCDCKSKSKHDGVDVDMGAKRVTQDEAVAKASAALRKSKP</sequence>
<organism evidence="1 2">
    <name type="scientific">Hondaea fermentalgiana</name>
    <dbReference type="NCBI Taxonomy" id="2315210"/>
    <lineage>
        <taxon>Eukaryota</taxon>
        <taxon>Sar</taxon>
        <taxon>Stramenopiles</taxon>
        <taxon>Bigyra</taxon>
        <taxon>Labyrinthulomycetes</taxon>
        <taxon>Thraustochytrida</taxon>
        <taxon>Thraustochytriidae</taxon>
        <taxon>Hondaea</taxon>
    </lineage>
</organism>
<comment type="caution">
    <text evidence="1">The sequence shown here is derived from an EMBL/GenBank/DDBJ whole genome shotgun (WGS) entry which is preliminary data.</text>
</comment>